<reference evidence="1" key="1">
    <citation type="submission" date="2020-02" db="EMBL/GenBank/DDBJ databases">
        <authorList>
            <person name="Meier V. D."/>
        </authorList>
    </citation>
    <scope>NUCLEOTIDE SEQUENCE</scope>
    <source>
        <strain evidence="1">AVDCRST_MAG58</strain>
    </source>
</reference>
<dbReference type="AlphaFoldDB" id="A0A6J4QZF6"/>
<dbReference type="EMBL" id="CADCVF010000046">
    <property type="protein sequence ID" value="CAA9459688.1"/>
    <property type="molecule type" value="Genomic_DNA"/>
</dbReference>
<proteinExistence type="predicted"/>
<evidence type="ECO:0000313" key="1">
    <source>
        <dbReference type="EMBL" id="CAA9459688.1"/>
    </source>
</evidence>
<name>A0A6J4QZF6_9ACTN</name>
<gene>
    <name evidence="1" type="ORF">AVDCRST_MAG58-2328</name>
</gene>
<sequence length="90" mass="9117">MKRVIKVLMVAVLMAVILVTSISPALAARRPGGVLLSSPQPCHAIANAQDASGGRLVLNPPGRAPGCWFLLPPGAANNPAITIDSGGVVI</sequence>
<accession>A0A6J4QZF6</accession>
<organism evidence="1">
    <name type="scientific">uncultured Rubrobacteraceae bacterium</name>
    <dbReference type="NCBI Taxonomy" id="349277"/>
    <lineage>
        <taxon>Bacteria</taxon>
        <taxon>Bacillati</taxon>
        <taxon>Actinomycetota</taxon>
        <taxon>Rubrobacteria</taxon>
        <taxon>Rubrobacterales</taxon>
        <taxon>Rubrobacteraceae</taxon>
        <taxon>environmental samples</taxon>
    </lineage>
</organism>
<protein>
    <submittedName>
        <fullName evidence="1">Uncharacterized protein</fullName>
    </submittedName>
</protein>